<feature type="region of interest" description="Disordered" evidence="3">
    <location>
        <begin position="4141"/>
        <end position="4169"/>
    </location>
</feature>
<evidence type="ECO:0000313" key="5">
    <source>
        <dbReference type="EMBL" id="CAK8992822.1"/>
    </source>
</evidence>
<evidence type="ECO:0000256" key="3">
    <source>
        <dbReference type="SAM" id="MobiDB-lite"/>
    </source>
</evidence>
<dbReference type="InterPro" id="IPR043502">
    <property type="entry name" value="DNA/RNA_pol_sf"/>
</dbReference>
<evidence type="ECO:0000313" key="6">
    <source>
        <dbReference type="Proteomes" id="UP001642464"/>
    </source>
</evidence>
<feature type="compositionally biased region" description="Low complexity" evidence="3">
    <location>
        <begin position="3641"/>
        <end position="3656"/>
    </location>
</feature>
<evidence type="ECO:0000259" key="4">
    <source>
        <dbReference type="PROSITE" id="PS50878"/>
    </source>
</evidence>
<evidence type="ECO:0000256" key="2">
    <source>
        <dbReference type="SAM" id="Coils"/>
    </source>
</evidence>
<feature type="region of interest" description="Disordered" evidence="3">
    <location>
        <begin position="5204"/>
        <end position="5227"/>
    </location>
</feature>
<dbReference type="SUPFAM" id="SSF48403">
    <property type="entry name" value="Ankyrin repeat"/>
    <property type="match status" value="1"/>
</dbReference>
<dbReference type="PROSITE" id="PS50088">
    <property type="entry name" value="ANK_REPEAT"/>
    <property type="match status" value="1"/>
</dbReference>
<feature type="compositionally biased region" description="Basic and acidic residues" evidence="3">
    <location>
        <begin position="262"/>
        <end position="276"/>
    </location>
</feature>
<feature type="region of interest" description="Disordered" evidence="3">
    <location>
        <begin position="342"/>
        <end position="402"/>
    </location>
</feature>
<dbReference type="Proteomes" id="UP001642464">
    <property type="component" value="Unassembled WGS sequence"/>
</dbReference>
<reference evidence="5 6" key="1">
    <citation type="submission" date="2024-02" db="EMBL/GenBank/DDBJ databases">
        <authorList>
            <person name="Chen Y."/>
            <person name="Shah S."/>
            <person name="Dougan E. K."/>
            <person name="Thang M."/>
            <person name="Chan C."/>
        </authorList>
    </citation>
    <scope>NUCLEOTIDE SEQUENCE [LARGE SCALE GENOMIC DNA]</scope>
</reference>
<dbReference type="PANTHER" id="PTHR48462:SF1">
    <property type="entry name" value="PROTEIN, PUTATIVE-RELATED"/>
    <property type="match status" value="1"/>
</dbReference>
<dbReference type="InterPro" id="IPR002110">
    <property type="entry name" value="Ankyrin_rpt"/>
</dbReference>
<feature type="compositionally biased region" description="Low complexity" evidence="3">
    <location>
        <begin position="487"/>
        <end position="496"/>
    </location>
</feature>
<dbReference type="Pfam" id="PF00078">
    <property type="entry name" value="RVT_1"/>
    <property type="match status" value="1"/>
</dbReference>
<comment type="caution">
    <text evidence="5">The sequence shown here is derived from an EMBL/GenBank/DDBJ whole genome shotgun (WGS) entry which is preliminary data.</text>
</comment>
<dbReference type="SUPFAM" id="SSF56672">
    <property type="entry name" value="DNA/RNA polymerases"/>
    <property type="match status" value="1"/>
</dbReference>
<feature type="compositionally biased region" description="Basic and acidic residues" evidence="3">
    <location>
        <begin position="3675"/>
        <end position="3696"/>
    </location>
</feature>
<feature type="region of interest" description="Disordered" evidence="3">
    <location>
        <begin position="262"/>
        <end position="284"/>
    </location>
</feature>
<feature type="compositionally biased region" description="Basic and acidic residues" evidence="3">
    <location>
        <begin position="6013"/>
        <end position="6026"/>
    </location>
</feature>
<feature type="region of interest" description="Disordered" evidence="3">
    <location>
        <begin position="3637"/>
        <end position="3802"/>
    </location>
</feature>
<feature type="coiled-coil region" evidence="2">
    <location>
        <begin position="4199"/>
        <end position="4229"/>
    </location>
</feature>
<dbReference type="InterPro" id="IPR000477">
    <property type="entry name" value="RT_dom"/>
</dbReference>
<feature type="region of interest" description="Disordered" evidence="3">
    <location>
        <begin position="3524"/>
        <end position="3574"/>
    </location>
</feature>
<dbReference type="SMART" id="SM00248">
    <property type="entry name" value="ANK"/>
    <property type="match status" value="3"/>
</dbReference>
<feature type="compositionally biased region" description="Low complexity" evidence="3">
    <location>
        <begin position="59"/>
        <end position="72"/>
    </location>
</feature>
<dbReference type="PROSITE" id="PS50878">
    <property type="entry name" value="RT_POL"/>
    <property type="match status" value="1"/>
</dbReference>
<dbReference type="EMBL" id="CAXAMM010001647">
    <property type="protein sequence ID" value="CAK8992822.1"/>
    <property type="molecule type" value="Genomic_DNA"/>
</dbReference>
<feature type="compositionally biased region" description="Basic and acidic residues" evidence="3">
    <location>
        <begin position="5736"/>
        <end position="5753"/>
    </location>
</feature>
<dbReference type="Gene3D" id="1.25.40.20">
    <property type="entry name" value="Ankyrin repeat-containing domain"/>
    <property type="match status" value="1"/>
</dbReference>
<proteinExistence type="predicted"/>
<feature type="region of interest" description="Disordered" evidence="3">
    <location>
        <begin position="1"/>
        <end position="79"/>
    </location>
</feature>
<feature type="compositionally biased region" description="Polar residues" evidence="3">
    <location>
        <begin position="3762"/>
        <end position="3772"/>
    </location>
</feature>
<feature type="region of interest" description="Disordered" evidence="3">
    <location>
        <begin position="5736"/>
        <end position="5761"/>
    </location>
</feature>
<dbReference type="Pfam" id="PF12796">
    <property type="entry name" value="Ank_2"/>
    <property type="match status" value="1"/>
</dbReference>
<evidence type="ECO:0000256" key="1">
    <source>
        <dbReference type="PROSITE-ProRule" id="PRU00023"/>
    </source>
</evidence>
<keyword evidence="2" id="KW-0175">Coiled coil</keyword>
<keyword evidence="1" id="KW-0040">ANK repeat</keyword>
<organism evidence="5 6">
    <name type="scientific">Durusdinium trenchii</name>
    <dbReference type="NCBI Taxonomy" id="1381693"/>
    <lineage>
        <taxon>Eukaryota</taxon>
        <taxon>Sar</taxon>
        <taxon>Alveolata</taxon>
        <taxon>Dinophyceae</taxon>
        <taxon>Suessiales</taxon>
        <taxon>Symbiodiniaceae</taxon>
        <taxon>Durusdinium</taxon>
    </lineage>
</organism>
<feature type="domain" description="Reverse transcriptase" evidence="4">
    <location>
        <begin position="5230"/>
        <end position="5485"/>
    </location>
</feature>
<keyword evidence="6" id="KW-1185">Reference proteome</keyword>
<feature type="compositionally biased region" description="Polar residues" evidence="3">
    <location>
        <begin position="1"/>
        <end position="18"/>
    </location>
</feature>
<dbReference type="InterPro" id="IPR036770">
    <property type="entry name" value="Ankyrin_rpt-contain_sf"/>
</dbReference>
<feature type="region of interest" description="Disordered" evidence="3">
    <location>
        <begin position="6005"/>
        <end position="6036"/>
    </location>
</feature>
<feature type="compositionally biased region" description="Basic residues" evidence="3">
    <location>
        <begin position="4141"/>
        <end position="4156"/>
    </location>
</feature>
<protein>
    <submittedName>
        <fullName evidence="5">Retrotransposable element SLACS 132 kDa protein (ORF2)</fullName>
    </submittedName>
</protein>
<feature type="repeat" description="ANK" evidence="1">
    <location>
        <begin position="5823"/>
        <end position="5855"/>
    </location>
</feature>
<feature type="compositionally biased region" description="Basic and acidic residues" evidence="3">
    <location>
        <begin position="22"/>
        <end position="55"/>
    </location>
</feature>
<gene>
    <name evidence="5" type="ORF">SCF082_LOCUS3229</name>
</gene>
<name>A0ABP0HT08_9DINO</name>
<accession>A0ABP0HT08</accession>
<dbReference type="PANTHER" id="PTHR48462">
    <property type="entry name" value="PROTEIN, PUTATIVE-RELATED"/>
    <property type="match status" value="1"/>
</dbReference>
<sequence>MSWKNQQKWNQRAESWKQSWPEAREKSSAKQEVKPKEKDRSKQVIYSHDGRRLELKLPGSGSSSSTSAGAQADLQSENKKLKDAVRFLAKRDAEGLGGEEVPEDIKRLVNSNPREELREQQKELNKMKKSLGRLEKVQSQISTQQDSFTSWKAAMMDMINDEEKRHQSEIKELKDEVATLEEKDGRMDLEVGGLPKEQREVMTQELQQFRAEMTSYVMSLEQRNMDMAQQMQFLIQAVKDVKHTEVLKESPQTVHAPKIHLPEKTPDRTYRGDRSRSPCKRNAESTVEEIENKTEIMKALYKIPVEYHQTITAIMEAEPEKYQTPASVDLLCQQMLEQVNNGGGKNGAMTGGAKKGKGKTTAKGPLQPFWSSHELNKPLREGTSGAEGTPREDSQHSDASSGLFHKMDGALLEFANVEIDEEVSPPIEDLVAQYIRTHAPNFRDTQLLVWYHPAEAIRNAGPEHYQWGQTFPVFEGLYFIMIEQSPDSSTGSSTDGGSDEGRDSEVASDSDESYGSCSAHDSDDNYERTVGVALMQTSWELQFASEEASFREVLGLQAPDAQRPTTWQPPLGIVPVDGKPEQSDRLELMLETLGLVERGQTLAATTWMTERYVAVVPRLCVYQPKRSMSKSFMIGWKDFEEYAPFWVALVSPTPQPLTFQRQPLHLASLTREQKEKHQRLFIVDIVFKGLPRRAGVLADTGDTVRQIVIKFQLAHLCSLQKYKCVLRQGREGIVRTWNYFVVEEPHGSSFMLLFEDRKPERCECTGVESDEGQLMQKFAYPRRSPLQTYLQEFTREYVRVSVWVHHSGAEIVQTQTAECAVDVRRDVELQCEELWDSADEDDWSWVSHGADYAEWPEVEAEGGHHFSVSDDYDILTFPETQQTGGNTATPAEDDSLLQSTSFMQAEMTLQEQQRPDDVDSSASISPQLTLVISNVSDLPPPVDPGVNREVDWLLAWVQARTFLTEYYQTQLAQPYVVVHLIRHMAQETICSYANCPGMNSRFLALSIGVFKILASFTENTEEEEDTASLHQLPGGVPIHAPFGEEYLPGLDEEAHFESDWLQYTMWRQHVREVLSATQHTGLQRICEEAQAYRRARGTWQEFVLVLLPDTWYRGTPPRWSAMDVEGFLVYVRDFLAEQLPTDLPIQRSLHLTGVYPYLTPFEQGGEESLHLLVDPSPETVGAPVLLLEDHWSRTDILYWPMKLPSSLWTDDILRTLGRLEECQDEGISCTLTYDGFELPRLVTWRSRPGMKLGLQIQQMNEQDCLSTDNDDDDFFSAMHFQASGELDNRGEMRGSNGHDSDPVFDLVQRETGNPDTPQGNVVKFWLIPGTGAAIHDAVIRLDMRPQVPDWTGWVEQSWRMAPTQKAFLPVRGRITAISRERNELQVIGSSQRDAEQGLRSFLADLVYANVLRRGAIRCSILSPVVEIVRMFTSRHIPVDSPLLATFQLYWHDGTEWKVFQAFEIPTMPPGSFVHIAQRSSVCTSGLLTTAPDPWLLNMILEGEQNSSDITEHMSLMQARAMTFEDEILRGATDPLYRTVQGMRLEKRMIREAVQCRMDASVLEIYRMMAQGKIALWYLQTTSLTLTWEPPEGAVTYKSHEVPQGTGRVFLTRMAAAMPRHFKVIQIVEALGLAPLIPPDGQCFILFSLRDGIQEAVYWRHHVPEVPEFSLLQIVLVQPKKEECEVMAGDNTATPEGVFLPQQETATALLQTKLQLAETTQHQQIGQYTDGPHCFSGSFPSLHILNTFTKQVGDMLSPPGNPGKEFWNSLDFEDLDDWICIDDHVFVVDAKYTRARQTVHLADCIDGLERTWAKLQTEGSTSGDVSRKMQLPDFRPLLDTIYCKQPEHAFDVTVLFESLPDTVREAARAIQLNYTGPCHTLHIYTDGSFSSKAPDSLAAWAFVVLAFEGPLICLVDFDYGLVDTDPMGHGWTGAVRSDAKAAEAEALIRAIEWSLRRGYEMPHVMHFDAQSVGFAGSGLYGIQETDKQLWQLTTDKAVWSYGWLEQTRERKVRRQVAATGKALQQSLREDRTRSFEALAERSYAMREKDFLGALRALGVRNSKKPSAIQPLPILRGLDDKPLDTLETVMRRWREYFLEQEDGCETTFSQIFASADATDRTQRPCPHWDQMPTLFQLEQQFRRTAKNKAFFADNIPGELLAIAPRRMAEIFYPLICKEIVHVREPIIHKGGFLTPAFKKGDPGQPESYRSLFVSSVVGKAVHAIYRAELAAIFEKQRLPLQIGGLKGFSVGQAAHTLQSYHRTAIRRNHSVAIIFIDVANAFYRLIRQHILDVPDDQRTPAQIFDALRLPREVFEEFSQLMQQPAAMESSDAPEFLKVLFREFYATTWFRLKTDDVVVQTRRGSRPGDSFADLCFSFALQKMMEGINRQIRAEYPAIGPLWDGNRSPVRGTGPTQRLDIVTPVWADDLALAFSHPEAEVLLERTVRIASIVFDGFVAAGLKPNFKTGKTEVLIDLRGPASMQARRNLVHLDHMLRIPSRFTDYAVRVVGAYKHLGSWIQVGSGIARDLSTKFAAAHNLMTQYRNQVFANKKLALKKKLQLFQMMVVSTIVHNAALWTPRNKRQRQQLHASFVRLYKRLGVLHFGIDAQKWPITKLLNQLELPDPEITVRQDTLDTFRHALRVGALLGFMAGLHARHGAAPERFNVRAVHAWVDQGRYGGLSMKPTDLLIVHGVDDPDGLFVAGRTTPIPKTGRIGKADDGTWLTSALKQYPADFCKVLAQLFHEANTAADVQEELPSWFSKAISNLTAGFDEQDLVGCSVCVEFAAGNPLCGRQSLGRLQICDRIIHILDTLQEHIKTPTGDHQRALAFLRHCDYSGVFLFKQLLADVKASRLLGVACDEGSRGGLTGFPLTSLCGRVRKRADSARQTDFSSSTFAAYVAQLMREAGTAKEKADLNVDEIQVRHDGVYFRLKSGQMRFETTAFRTEALALTALDPEEFISKVECVEEGLKLSFNTGRMTTLQGVMHHSRYYCSDRVEFISRIFVRGAHGDVIASFPKVRKTFQAACVSFCNFAPDQLWDVAATKWLAIADNCKCDLLQFNFYAMLAQFAAYKGAARFCTIERNYKVACLALRMSDDGIDADNATIADVLEYVTSGNDLHARQQFAYATASVEHPLSMTVQPSITMAFEWGDCGINHEPYQFTPRDGYGACYPFVYGMTIVGQVMDAKQRLAMQDWCSFPMYFDVATWKSIEESPSATASLEIMLSKLVMLGLRAPSEPTQAMLAGTCILCDGQQGVKPGSSSSLEPHKLRSLFLNVKSEVRVRMAKAKAGQVPLPGGEYVVKLPPNPEDAPKALQEVAFQGSKPEQPPFSLFDISNIAREIKLRSPKGQSSTSSMACPDGQAFWHSFQSLLAMAQHLTQPQRECNLSFVQNKPARALENLLHRAEPQAQLALPAPAQAMTVNPGNVEKQQIFEACALSNTAESERSPLLALPPAPLLDVQPKPAVEEDSQEVKLAAATVPEKVNDLPQGGPNTVSLSDSMAKLQQARAKAKGSSAADMDLPVMKRPAAKVPDGPQVPVDQKPPSRDPKSHRLQNTKAKMGSKVGSASLKNQKKTVSKAVAKKKVKTISPQDKCRLRDQILSKLDLKTKKRFANGCSKCRQRPLCTLSCWKAAVEEVSPTSLVSSESATEESPSPTEESPSPPARPPWSMVRKRFRRVKNEDRSEVHAAGHETEKERVNEAASGDGRSFAGSEATATADTDKVSESETTATVPPWRLSSPAPAPALQALQPKKRAKPQPKEEVCNDNTTAKSTEQTESDDPTGTDPAGADPTGTDLTGNDESIVPNSTADLKKLRAEMNLLAQQWGVSRRFVEQLCGTYSKFDLVVNEYESHRIFVNYQGGRTRSVVIVSFPHGVSGRHNEMPSRVLNLKRLGENRIEVSTLLGEVLGSTKFDFKEYMFDALKACAHLHDIACPEHQNAFLKFCVESTFVDEKSWKVEANLLMPWRPDPRAPSEVGDGEINMKSSAGSPVLPDQMVVKHLSLNAQKRPLCKSCHSVTMMLQRNFDGMPDGWENLSNEDTIEFYKKMLAHKTDGPLRFQALRTEIKNLLISRQLDETRHGFNGQFHPLSYWEKQGYDVDMIKNKAEQMDHPVLGKTYRVDIFHVSHEHIAQKVEEAIRQVDKTVKRKKIPKAKAKNSAKKSKGEPAEEADPAPVVDQDLVDLVDLESADDSVEEVLPKGLTPKQLAARQNREAKKMAKEAKKLSKKITNLASKALTSMQPLKDRLQNIKKGLKIEEIQPMTLENLEKKIEFVEEVVTQSLAVMKAVGAGKSVSTNEFDQVEDDKDLNTQIKSINDVIKAVTWDKKAAKHKKANGDDGLAVGSTLSSLTGSVVKLSDMLPVAAMIETTVDSAVIQGLADGFSQLYNHDAKQLAWVASYELENLKELCVWLADVVCHDFQKAKLVSEVALCMVTLRCCFEHGIQIDDKPYVGHVKFYDSPGDSLQQQIASSLVPHRGLGPIKKKELNQSMGYLGTVRVYFAALNHRLFLDFIWPIHELLGEVIAAKRPKVSQLLALQNSNCAWRIQRLLNNGDAQAAQSGAWKRQAKEILRPAQSSYVELKVPAKDGGECVRFWCADIGKVLTYIAGSAEFYRQRLATVQNQLLSIVLVEDEATGGNVLSTSSSKKMHLWYFALLEVGDCHRPDAWFPLACIPTRDVSLVDGATSQVGAAVLRHLASQNLPEGVDVCGLRLRLRIHAFLADYDALNGLVNAKIASALKPCLLCKNIVSRLHGSPIVSEDPYFQTIALNDPSKFDLHRPEELHETYERSLHDATSCNVAQRKELETCLGYALHANAMLTCPIARALISVDRIMFDSMHQNFANGICSSEMLAFQERFSRCSGVSLEDLRSSVREVPWVCRDKSFRAPSARSWLFNETFWQGAQNYKGSASQTWFALPLLVHYANRLTTVAEVPELESLNALYETVLELKQWRRGHGDVAKLDACQRRHQQLFMRHYAGQERPKHHYRLHLPQQYARLGYCDLWPCEARHKAYKHSLADDMAGVFCSRSGTSSQQILTRLLHRQGWAMAEHPWVNQLAGSIHDANAVETATGLQHCRISSAYQLQSLRLQSDDIICFGDHFALVHFFVEEPDGGGTVSLTAVLSWRGDVVPLGGNFTNFGANHAPSHASSREFGARPQLFGAAGTGISSWASRSAWGERPSPFMAIQGKKHKKALAAYTLDRLQRWHKGERMALWSSRHTPPPPRRGRRTPQQRREMAVAFAREGWDGPTGLRAQHLLDPNGGVRPIAIGEIYRRLTAKCLLEEIRPDARRHFWPVQTGVCVPAGVDAAVHTVRAWANRSNNCQQKVLVKLDFHNAFNTISRKAVLDAVETDFPTLSRWAWWCYGQPSGLRFGGGTLASAGGVQQGDPLGPLLFAAAIQSLAQDLRRGLDIGMFYLDDGVLAGDVAAVSAALLHLQQRAAALGLTLNLRKSEVIAMAGAPATVLQRYFPPELLQDHSGCTRVAKHFELLGAPVGDDAFCAQHTASRVTGASQLLDAVADIHDPQVGLRLLRTAAGHSKLLHSLRCAPPGPQQEALRHFDVQVRSCFQAFTGLHPEPQQWEQASRSPGFGGLGLRSAAEDSAAAYLASLGGSSTACVELDGTYTHWWQTAGARAFLAAAPSGRTRMEPALFITELSQRLGMTEAARDGWCPQCDAVLDKFSYHSASCVAGDETVAAKRPADIFLPAFAGFPTALDLAVTGELFGPFEAPMGFYIDGLRVKPLDEPHTSGLEERPGDWKTKEGTKKRRKAMGFKRNQWEATDCVTGIDVAPLPSASEYDCPHALLYTAEQEYLRSLREILAKSAVDVNTFGAGGVTALMLAASRGCTGAMRLLLSCKANANLADRDGWTALTYASRCGSPEAVAALLEQLGRQQCGQGASKSSPCTYPGPWTVLAALRTVFAPLTWLLKDSLAIFDFVALAQVFNNGSNLSTSFLQVLATCALKGAKEEFRSVRAMWGPPDKNDGGRALKEALRVKHNAAARALLRAGFGPAPAGTFALEGTVKPEESAGRRDGTGRSRGRPVAKR</sequence>
<feature type="region of interest" description="Disordered" evidence="3">
    <location>
        <begin position="485"/>
        <end position="522"/>
    </location>
</feature>
<feature type="compositionally biased region" description="Polar residues" evidence="3">
    <location>
        <begin position="3791"/>
        <end position="3802"/>
    </location>
</feature>
<feature type="compositionally biased region" description="Low complexity" evidence="3">
    <location>
        <begin position="3734"/>
        <end position="3747"/>
    </location>
</feature>